<dbReference type="EMBL" id="CP090168">
    <property type="protein sequence ID" value="UJO18531.1"/>
    <property type="molecule type" value="Genomic_DNA"/>
</dbReference>
<organism evidence="4 5">
    <name type="scientific">Passalora fulva</name>
    <name type="common">Tomato leaf mold</name>
    <name type="synonym">Cladosporium fulvum</name>
    <dbReference type="NCBI Taxonomy" id="5499"/>
    <lineage>
        <taxon>Eukaryota</taxon>
        <taxon>Fungi</taxon>
        <taxon>Dikarya</taxon>
        <taxon>Ascomycota</taxon>
        <taxon>Pezizomycotina</taxon>
        <taxon>Dothideomycetes</taxon>
        <taxon>Dothideomycetidae</taxon>
        <taxon>Mycosphaerellales</taxon>
        <taxon>Mycosphaerellaceae</taxon>
        <taxon>Fulvia</taxon>
    </lineage>
</organism>
<keyword evidence="5" id="KW-1185">Reference proteome</keyword>
<feature type="region of interest" description="Disordered" evidence="2">
    <location>
        <begin position="438"/>
        <end position="459"/>
    </location>
</feature>
<dbReference type="CDD" id="cd12148">
    <property type="entry name" value="fungal_TF_MHR"/>
    <property type="match status" value="1"/>
</dbReference>
<evidence type="ECO:0000256" key="1">
    <source>
        <dbReference type="ARBA" id="ARBA00023242"/>
    </source>
</evidence>
<name>A0A9Q8LJ09_PASFU</name>
<dbReference type="Gene3D" id="4.10.240.10">
    <property type="entry name" value="Zn(2)-C6 fungal-type DNA-binding domain"/>
    <property type="match status" value="1"/>
</dbReference>
<dbReference type="GeneID" id="71987455"/>
<accession>A0A9Q8LJ09</accession>
<dbReference type="PANTHER" id="PTHR47785">
    <property type="entry name" value="ZN(II)2CYS6 TRANSCRIPTION FACTOR (EUROFUNG)-RELATED-RELATED"/>
    <property type="match status" value="1"/>
</dbReference>
<feature type="compositionally biased region" description="Polar residues" evidence="2">
    <location>
        <begin position="444"/>
        <end position="459"/>
    </location>
</feature>
<evidence type="ECO:0000313" key="5">
    <source>
        <dbReference type="Proteomes" id="UP000756132"/>
    </source>
</evidence>
<dbReference type="InterPro" id="IPR036864">
    <property type="entry name" value="Zn2-C6_fun-type_DNA-bd_sf"/>
</dbReference>
<evidence type="ECO:0000259" key="3">
    <source>
        <dbReference type="PROSITE" id="PS50048"/>
    </source>
</evidence>
<dbReference type="InterPro" id="IPR001138">
    <property type="entry name" value="Zn2Cys6_DnaBD"/>
</dbReference>
<dbReference type="SUPFAM" id="SSF57701">
    <property type="entry name" value="Zn2/Cys6 DNA-binding domain"/>
    <property type="match status" value="1"/>
</dbReference>
<dbReference type="OrthoDB" id="2740448at2759"/>
<reference evidence="4" key="1">
    <citation type="submission" date="2021-12" db="EMBL/GenBank/DDBJ databases">
        <authorList>
            <person name="Zaccaron A."/>
            <person name="Stergiopoulos I."/>
        </authorList>
    </citation>
    <scope>NUCLEOTIDE SEQUENCE</scope>
    <source>
        <strain evidence="4">Race5_Kim</strain>
    </source>
</reference>
<gene>
    <name evidence="4" type="ORF">CLAFUR5_07577</name>
</gene>
<feature type="region of interest" description="Disordered" evidence="2">
    <location>
        <begin position="292"/>
        <end position="328"/>
    </location>
</feature>
<dbReference type="SMART" id="SM00066">
    <property type="entry name" value="GAL4"/>
    <property type="match status" value="1"/>
</dbReference>
<dbReference type="GO" id="GO:0008270">
    <property type="term" value="F:zinc ion binding"/>
    <property type="evidence" value="ECO:0007669"/>
    <property type="project" value="InterPro"/>
</dbReference>
<dbReference type="CDD" id="cd00067">
    <property type="entry name" value="GAL4"/>
    <property type="match status" value="1"/>
</dbReference>
<dbReference type="KEGG" id="ffu:CLAFUR5_07577"/>
<sequence>MYHNAFQHWQLPPVAEPQGLVALPQAQWVHYAAPTDCKILLPGDIDTKPYGPTTAADSGLLAYHLASHAPAPDQQASWLPVKVPKKPRAMQACDQCRYRKQRCDEGTPCSFCKELDLECSYRPPVPSKFDKMVDFMASWMSTQSEGLTALSNKLDRLQRVLVSYESNPSLPRSETQGSTFQDQDDQFQQRRRSFGSPTELKATGYESVLQWPAVRDVLARANVFPNDDYLLEAEDHTQPLPGSSSASSWPHNYTLQVDKIKSEYGAFLDHVYGRHPIINRCSVAKTLEGFTTERRRTPSAGYHQDERPAKRRRLDTQSPMRPDTPEIRQSPSTAVALLVLALGAAVESEVNHSKGLHHRAYNHDQKHWASDAVPGFSHYTEAVQIMAGHMDGTSLAHAQMFLLAGLYKARLVRTREASSWYSMAGRVLLHLVQRRQLHKEQRHNSSSTPQGDRSTQVQHNSQDDLVLRCAWSCLSLEGQILPDLRLPKSGLEQIEYRLPLPSSVAGIAANNGETALARGSQQERRVHAAHLRLRRLSHELNRSLLSHSSGDTPPDLASFSSKQSATLERWRSTLPSSLQWHDTDTTPHGAAIASLGHAYWRAKLSLTRPFLDYVLHRHHTSEAHDEYTASMARDHAAEIPQMRSTIAALRDTAGYEDVLELAHSCIEATKQSVTFRDFITESWVVDNVQTLSHQRVEDVLLLAAAHQHDELRGFVPLPELQQLTSSAVGLLQQHSGESPACAADYNILLGFQQANFGLE</sequence>
<dbReference type="PROSITE" id="PS50048">
    <property type="entry name" value="ZN2_CY6_FUNGAL_2"/>
    <property type="match status" value="1"/>
</dbReference>
<keyword evidence="1" id="KW-0539">Nucleus</keyword>
<dbReference type="PANTHER" id="PTHR47785:SF4">
    <property type="entry name" value="ZN(II)2CYS6 TRANSCRIPTION FACTOR (EUROFUNG)"/>
    <property type="match status" value="1"/>
</dbReference>
<feature type="compositionally biased region" description="Polar residues" evidence="2">
    <location>
        <begin position="165"/>
        <end position="174"/>
    </location>
</feature>
<evidence type="ECO:0000313" key="4">
    <source>
        <dbReference type="EMBL" id="UJO18531.1"/>
    </source>
</evidence>
<evidence type="ECO:0000256" key="2">
    <source>
        <dbReference type="SAM" id="MobiDB-lite"/>
    </source>
</evidence>
<protein>
    <recommendedName>
        <fullName evidence="3">Zn(2)-C6 fungal-type domain-containing protein</fullName>
    </recommendedName>
</protein>
<dbReference type="GO" id="GO:0000981">
    <property type="term" value="F:DNA-binding transcription factor activity, RNA polymerase II-specific"/>
    <property type="evidence" value="ECO:0007669"/>
    <property type="project" value="InterPro"/>
</dbReference>
<dbReference type="RefSeq" id="XP_047762897.1">
    <property type="nucleotide sequence ID" value="XM_047906725.1"/>
</dbReference>
<dbReference type="InterPro" id="IPR053181">
    <property type="entry name" value="EcdB-like_regulator"/>
</dbReference>
<dbReference type="AlphaFoldDB" id="A0A9Q8LJ09"/>
<proteinExistence type="predicted"/>
<dbReference type="PROSITE" id="PS00463">
    <property type="entry name" value="ZN2_CY6_FUNGAL_1"/>
    <property type="match status" value="1"/>
</dbReference>
<feature type="region of interest" description="Disordered" evidence="2">
    <location>
        <begin position="165"/>
        <end position="195"/>
    </location>
</feature>
<dbReference type="Pfam" id="PF00172">
    <property type="entry name" value="Zn_clus"/>
    <property type="match status" value="1"/>
</dbReference>
<dbReference type="Proteomes" id="UP000756132">
    <property type="component" value="Chromosome 6"/>
</dbReference>
<feature type="domain" description="Zn(2)-C6 fungal-type" evidence="3">
    <location>
        <begin position="92"/>
        <end position="121"/>
    </location>
</feature>
<reference evidence="4" key="2">
    <citation type="journal article" date="2022" name="Microb. Genom.">
        <title>A chromosome-scale genome assembly of the tomato pathogen Cladosporium fulvum reveals a compartmentalized genome architecture and the presence of a dispensable chromosome.</title>
        <authorList>
            <person name="Zaccaron A.Z."/>
            <person name="Chen L.H."/>
            <person name="Samaras A."/>
            <person name="Stergiopoulos I."/>
        </authorList>
    </citation>
    <scope>NUCLEOTIDE SEQUENCE</scope>
    <source>
        <strain evidence="4">Race5_Kim</strain>
    </source>
</reference>